<feature type="domain" description="Glycosyltransferase 2-like" evidence="2">
    <location>
        <begin position="8"/>
        <end position="95"/>
    </location>
</feature>
<comment type="similarity">
    <text evidence="1">Belongs to the glycosyltransferase 2 family. WaaE/KdtX subfamily.</text>
</comment>
<dbReference type="Pfam" id="PF00535">
    <property type="entry name" value="Glycos_transf_2"/>
    <property type="match status" value="1"/>
</dbReference>
<proteinExistence type="inferred from homology"/>
<keyword evidence="3" id="KW-0808">Transferase</keyword>
<evidence type="ECO:0000313" key="3">
    <source>
        <dbReference type="EMBL" id="RBP51520.1"/>
    </source>
</evidence>
<evidence type="ECO:0000313" key="4">
    <source>
        <dbReference type="Proteomes" id="UP000253083"/>
    </source>
</evidence>
<dbReference type="SUPFAM" id="SSF53448">
    <property type="entry name" value="Nucleotide-diphospho-sugar transferases"/>
    <property type="match status" value="1"/>
</dbReference>
<dbReference type="GO" id="GO:0016740">
    <property type="term" value="F:transferase activity"/>
    <property type="evidence" value="ECO:0007669"/>
    <property type="project" value="UniProtKB-KW"/>
</dbReference>
<dbReference type="AlphaFoldDB" id="A0A395JS48"/>
<name>A0A395JS48_9GAMM</name>
<dbReference type="InterPro" id="IPR029044">
    <property type="entry name" value="Nucleotide-diphossugar_trans"/>
</dbReference>
<dbReference type="Gene3D" id="3.90.550.10">
    <property type="entry name" value="Spore Coat Polysaccharide Biosynthesis Protein SpsA, Chain A"/>
    <property type="match status" value="1"/>
</dbReference>
<organism evidence="3 4">
    <name type="scientific">Arenicella xantha</name>
    <dbReference type="NCBI Taxonomy" id="644221"/>
    <lineage>
        <taxon>Bacteria</taxon>
        <taxon>Pseudomonadati</taxon>
        <taxon>Pseudomonadota</taxon>
        <taxon>Gammaproteobacteria</taxon>
        <taxon>Arenicellales</taxon>
        <taxon>Arenicellaceae</taxon>
        <taxon>Arenicella</taxon>
    </lineage>
</organism>
<dbReference type="EMBL" id="QNRT01000002">
    <property type="protein sequence ID" value="RBP51520.1"/>
    <property type="molecule type" value="Genomic_DNA"/>
</dbReference>
<keyword evidence="4" id="KW-1185">Reference proteome</keyword>
<protein>
    <submittedName>
        <fullName evidence="3">Glycosyl transferase family 2</fullName>
    </submittedName>
</protein>
<accession>A0A395JS48</accession>
<dbReference type="Proteomes" id="UP000253083">
    <property type="component" value="Unassembled WGS sequence"/>
</dbReference>
<dbReference type="CDD" id="cd02511">
    <property type="entry name" value="Beta4Glucosyltransferase"/>
    <property type="match status" value="1"/>
</dbReference>
<dbReference type="OrthoDB" id="9815923at2"/>
<sequence>MLDSITPVILTYNEAPNIERTLSALSWARRIIVLDSFSDDETETICRRFDNVHFTQREFDQHATQWNAAIAQQIDTEWTLALDADHVVSSALIATLSKLKPARETQGYWIPFIYKINGQALRGSLYPPLVSLYRSGRGIYMQDGHTQRVEVPGQLDKLSAHIYHDDRKAVSRWRQSQKKYAAQEAHKLATAPFKQLKLQDKFRYLGIAPLIVLPYTLFVKGVVIDGATGVQYAWQRFMAELYLQQARLTLLYKKTD</sequence>
<dbReference type="RefSeq" id="WP_113954282.1">
    <property type="nucleotide sequence ID" value="NZ_QNRT01000002.1"/>
</dbReference>
<reference evidence="3 4" key="1">
    <citation type="submission" date="2018-06" db="EMBL/GenBank/DDBJ databases">
        <title>Genomic Encyclopedia of Type Strains, Phase IV (KMG-IV): sequencing the most valuable type-strain genomes for metagenomic binning, comparative biology and taxonomic classification.</title>
        <authorList>
            <person name="Goeker M."/>
        </authorList>
    </citation>
    <scope>NUCLEOTIDE SEQUENCE [LARGE SCALE GENOMIC DNA]</scope>
    <source>
        <strain evidence="3 4">DSM 24032</strain>
    </source>
</reference>
<dbReference type="PANTHER" id="PTHR43630">
    <property type="entry name" value="POLY-BETA-1,6-N-ACETYL-D-GLUCOSAMINE SYNTHASE"/>
    <property type="match status" value="1"/>
</dbReference>
<comment type="caution">
    <text evidence="3">The sequence shown here is derived from an EMBL/GenBank/DDBJ whole genome shotgun (WGS) entry which is preliminary data.</text>
</comment>
<evidence type="ECO:0000256" key="1">
    <source>
        <dbReference type="ARBA" id="ARBA00038494"/>
    </source>
</evidence>
<dbReference type="InParanoid" id="A0A395JS48"/>
<gene>
    <name evidence="3" type="ORF">DFR28_102950</name>
</gene>
<evidence type="ECO:0000259" key="2">
    <source>
        <dbReference type="Pfam" id="PF00535"/>
    </source>
</evidence>
<dbReference type="PANTHER" id="PTHR43630:SF2">
    <property type="entry name" value="GLYCOSYLTRANSFERASE"/>
    <property type="match status" value="1"/>
</dbReference>
<dbReference type="InterPro" id="IPR001173">
    <property type="entry name" value="Glyco_trans_2-like"/>
</dbReference>